<protein>
    <submittedName>
        <fullName evidence="4">Uncharacterized protein</fullName>
    </submittedName>
</protein>
<reference evidence="3" key="2">
    <citation type="submission" date="2023-03" db="EMBL/GenBank/DDBJ databases">
        <title>identification of new KPC variant in Klebsiella huaxiensis from the Hospital Sewage Samples in China.</title>
        <authorList>
            <person name="Wu Y."/>
        </authorList>
    </citation>
    <scope>NUCLEOTIDE SEQUENCE</scope>
    <source>
        <strain evidence="3">ZR-9</strain>
    </source>
</reference>
<evidence type="ECO:0000256" key="2">
    <source>
        <dbReference type="SAM" id="Phobius"/>
    </source>
</evidence>
<organism evidence="4 5">
    <name type="scientific">Klebsiella huaxiensis</name>
    <dbReference type="NCBI Taxonomy" id="2153354"/>
    <lineage>
        <taxon>Bacteria</taxon>
        <taxon>Pseudomonadati</taxon>
        <taxon>Pseudomonadota</taxon>
        <taxon>Gammaproteobacteria</taxon>
        <taxon>Enterobacterales</taxon>
        <taxon>Enterobacteriaceae</taxon>
        <taxon>Klebsiella/Raoultella group</taxon>
        <taxon>Klebsiella</taxon>
    </lineage>
</organism>
<dbReference type="Proteomes" id="UP001075001">
    <property type="component" value="Unassembled WGS sequence"/>
</dbReference>
<accession>A0A564HXF0</accession>
<evidence type="ECO:0000313" key="4">
    <source>
        <dbReference type="EMBL" id="VUS36598.1"/>
    </source>
</evidence>
<evidence type="ECO:0000313" key="3">
    <source>
        <dbReference type="EMBL" id="MDG1644852.1"/>
    </source>
</evidence>
<feature type="region of interest" description="Disordered" evidence="1">
    <location>
        <begin position="185"/>
        <end position="211"/>
    </location>
</feature>
<gene>
    <name evidence="3" type="ORF">OXR69_023720</name>
    <name evidence="4" type="ORF">SB6422_04623</name>
</gene>
<sequence>MTHNKKWVFSELVKDSNDLSQLIAYAIYKADKDDMANSMRSNAKTEPEIQVKLDDFHDSVATTPRLLQNYQNRAETLMRSVANDIANKAKLQATQQIDAIKAEHIKALKKESTKAVDEYHKKIKQNAVETQTRRGWLWDFTVSGFSGVWATFLLIGGVWLISMATASDDDRNQVTGSFWKRMQNYTSSSPLPDSKNEVAHPTQQNKPNSAP</sequence>
<dbReference type="AlphaFoldDB" id="A0A564HXF0"/>
<dbReference type="EMBL" id="CABGGW010000005">
    <property type="protein sequence ID" value="VUS36598.1"/>
    <property type="molecule type" value="Genomic_DNA"/>
</dbReference>
<keyword evidence="2" id="KW-0472">Membrane</keyword>
<dbReference type="RefSeq" id="WP_142512552.1">
    <property type="nucleotide sequence ID" value="NZ_CABGGW010000005.1"/>
</dbReference>
<keyword evidence="2" id="KW-0812">Transmembrane</keyword>
<dbReference type="EMBL" id="JAPQEX020000001">
    <property type="protein sequence ID" value="MDG1644852.1"/>
    <property type="molecule type" value="Genomic_DNA"/>
</dbReference>
<proteinExistence type="predicted"/>
<keyword evidence="6" id="KW-1185">Reference proteome</keyword>
<evidence type="ECO:0000256" key="1">
    <source>
        <dbReference type="SAM" id="MobiDB-lite"/>
    </source>
</evidence>
<feature type="compositionally biased region" description="Polar residues" evidence="1">
    <location>
        <begin position="201"/>
        <end position="211"/>
    </location>
</feature>
<dbReference type="Proteomes" id="UP000317374">
    <property type="component" value="Unassembled WGS sequence"/>
</dbReference>
<keyword evidence="2" id="KW-1133">Transmembrane helix</keyword>
<dbReference type="OrthoDB" id="6556169at2"/>
<reference evidence="4 5" key="1">
    <citation type="submission" date="2019-07" db="EMBL/GenBank/DDBJ databases">
        <authorList>
            <person name="Brisse S."/>
            <person name="Rodrigues C."/>
            <person name="Thorpe H."/>
        </authorList>
    </citation>
    <scope>NUCLEOTIDE SEQUENCE [LARGE SCALE GENOMIC DNA]</scope>
    <source>
        <strain evidence="4">SB6422</strain>
    </source>
</reference>
<evidence type="ECO:0000313" key="6">
    <source>
        <dbReference type="Proteomes" id="UP001075001"/>
    </source>
</evidence>
<feature type="transmembrane region" description="Helical" evidence="2">
    <location>
        <begin position="136"/>
        <end position="161"/>
    </location>
</feature>
<name>A0A564HXF0_9ENTR</name>
<evidence type="ECO:0000313" key="5">
    <source>
        <dbReference type="Proteomes" id="UP000317374"/>
    </source>
</evidence>